<dbReference type="AlphaFoldDB" id="A0A914WWF8"/>
<sequence length="133" mass="14698">MFNRTAAPKPKNIRKIVANDNCLFRAFSFCLTGSEEQYLTIWHVICNYMEFYSSMWQLLVGTHTVSEYSDRGVRTSGIGREHKGTKIESSPLPTCLTAWSTSTTTTTAPATSSSTKATDLDRAPTAQLPVSPI</sequence>
<organism evidence="2 3">
    <name type="scientific">Plectus sambesii</name>
    <dbReference type="NCBI Taxonomy" id="2011161"/>
    <lineage>
        <taxon>Eukaryota</taxon>
        <taxon>Metazoa</taxon>
        <taxon>Ecdysozoa</taxon>
        <taxon>Nematoda</taxon>
        <taxon>Chromadorea</taxon>
        <taxon>Plectida</taxon>
        <taxon>Plectina</taxon>
        <taxon>Plectoidea</taxon>
        <taxon>Plectidae</taxon>
        <taxon>Plectus</taxon>
    </lineage>
</organism>
<dbReference type="Proteomes" id="UP000887566">
    <property type="component" value="Unplaced"/>
</dbReference>
<protein>
    <submittedName>
        <fullName evidence="3">Ubiquitinyl hydrolase 1</fullName>
    </submittedName>
</protein>
<feature type="compositionally biased region" description="Low complexity" evidence="1">
    <location>
        <begin position="102"/>
        <end position="117"/>
    </location>
</feature>
<keyword evidence="2" id="KW-1185">Reference proteome</keyword>
<name>A0A914WWF8_9BILA</name>
<accession>A0A914WWF8</accession>
<dbReference type="Gene3D" id="3.90.70.80">
    <property type="match status" value="1"/>
</dbReference>
<reference evidence="3" key="1">
    <citation type="submission" date="2022-11" db="UniProtKB">
        <authorList>
            <consortium name="WormBaseParasite"/>
        </authorList>
    </citation>
    <scope>IDENTIFICATION</scope>
</reference>
<evidence type="ECO:0000256" key="1">
    <source>
        <dbReference type="SAM" id="MobiDB-lite"/>
    </source>
</evidence>
<proteinExistence type="predicted"/>
<feature type="region of interest" description="Disordered" evidence="1">
    <location>
        <begin position="102"/>
        <end position="133"/>
    </location>
</feature>
<evidence type="ECO:0000313" key="2">
    <source>
        <dbReference type="Proteomes" id="UP000887566"/>
    </source>
</evidence>
<evidence type="ECO:0000313" key="3">
    <source>
        <dbReference type="WBParaSite" id="PSAMB.scaffold536size47779.g6970.t1"/>
    </source>
</evidence>
<dbReference type="WBParaSite" id="PSAMB.scaffold536size47779.g6970.t1">
    <property type="protein sequence ID" value="PSAMB.scaffold536size47779.g6970.t1"/>
    <property type="gene ID" value="PSAMB.scaffold536size47779.g6970"/>
</dbReference>